<dbReference type="SUPFAM" id="SSF100879">
    <property type="entry name" value="Lesion bypass DNA polymerase (Y-family), little finger domain"/>
    <property type="match status" value="1"/>
</dbReference>
<dbReference type="PANTHER" id="PTHR11076:SF33">
    <property type="entry name" value="DNA POLYMERASE KAPPA"/>
    <property type="match status" value="1"/>
</dbReference>
<dbReference type="PANTHER" id="PTHR11076">
    <property type="entry name" value="DNA REPAIR POLYMERASE UMUC / TRANSFERASE FAMILY MEMBER"/>
    <property type="match status" value="1"/>
</dbReference>
<feature type="domain" description="UmuC" evidence="3">
    <location>
        <begin position="16"/>
        <end position="77"/>
    </location>
</feature>
<dbReference type="PROSITE" id="PS50173">
    <property type="entry name" value="UMUC"/>
    <property type="match status" value="1"/>
</dbReference>
<feature type="region of interest" description="Disordered" evidence="2">
    <location>
        <begin position="120"/>
        <end position="142"/>
    </location>
</feature>
<dbReference type="InterPro" id="IPR036775">
    <property type="entry name" value="DNA_pol_Y-fam_lit_finger_sf"/>
</dbReference>
<protein>
    <submittedName>
        <fullName evidence="4">DNA polymerase IV</fullName>
        <ecNumber evidence="4">2.7.7.7</ecNumber>
    </submittedName>
</protein>
<evidence type="ECO:0000313" key="4">
    <source>
        <dbReference type="EMBL" id="VAW08158.1"/>
    </source>
</evidence>
<evidence type="ECO:0000256" key="2">
    <source>
        <dbReference type="SAM" id="MobiDB-lite"/>
    </source>
</evidence>
<evidence type="ECO:0000256" key="1">
    <source>
        <dbReference type="ARBA" id="ARBA00010945"/>
    </source>
</evidence>
<dbReference type="InterPro" id="IPR022880">
    <property type="entry name" value="DNApol_IV"/>
</dbReference>
<accession>A0A3B0SRM9</accession>
<dbReference type="Gene3D" id="1.10.150.20">
    <property type="entry name" value="5' to 3' exonuclease, C-terminal subdomain"/>
    <property type="match status" value="1"/>
</dbReference>
<evidence type="ECO:0000259" key="3">
    <source>
        <dbReference type="PROSITE" id="PS50173"/>
    </source>
</evidence>
<gene>
    <name evidence="4" type="ORF">MNBD_ACTINO01-1480</name>
</gene>
<keyword evidence="4" id="KW-0808">Transferase</keyword>
<dbReference type="GO" id="GO:0003684">
    <property type="term" value="F:damaged DNA binding"/>
    <property type="evidence" value="ECO:0007669"/>
    <property type="project" value="InterPro"/>
</dbReference>
<dbReference type="Pfam" id="PF11798">
    <property type="entry name" value="IMS_HHH"/>
    <property type="match status" value="1"/>
</dbReference>
<dbReference type="GO" id="GO:0042276">
    <property type="term" value="P:error-prone translesion synthesis"/>
    <property type="evidence" value="ECO:0007669"/>
    <property type="project" value="TreeGrafter"/>
</dbReference>
<dbReference type="GO" id="GO:0003887">
    <property type="term" value="F:DNA-directed DNA polymerase activity"/>
    <property type="evidence" value="ECO:0007669"/>
    <property type="project" value="UniProtKB-EC"/>
</dbReference>
<dbReference type="InterPro" id="IPR001126">
    <property type="entry name" value="UmuC"/>
</dbReference>
<dbReference type="GO" id="GO:0009432">
    <property type="term" value="P:SOS response"/>
    <property type="evidence" value="ECO:0007669"/>
    <property type="project" value="TreeGrafter"/>
</dbReference>
<comment type="similarity">
    <text evidence="1">Belongs to the DNA polymerase type-Y family.</text>
</comment>
<dbReference type="AlphaFoldDB" id="A0A3B0SRM9"/>
<dbReference type="Gene3D" id="3.30.1490.100">
    <property type="entry name" value="DNA polymerase, Y-family, little finger domain"/>
    <property type="match status" value="1"/>
</dbReference>
<dbReference type="EMBL" id="UOEI01000579">
    <property type="protein sequence ID" value="VAW08158.1"/>
    <property type="molecule type" value="Genomic_DNA"/>
</dbReference>
<reference evidence="4" key="1">
    <citation type="submission" date="2018-06" db="EMBL/GenBank/DDBJ databases">
        <authorList>
            <person name="Zhirakovskaya E."/>
        </authorList>
    </citation>
    <scope>NUCLEOTIDE SEQUENCE</scope>
</reference>
<sequence length="333" mass="35663">VTGSIHLFGSPAEIAEQIRSDVRTETGLTVSVGASTRKFLSKIASQVAKPDGVIVIEPGEELAFLHPLPVSALWGVGPVTKRRLNELGIETIGDIANTPHESLVAMLGSGAASHLGALSHNQDPRGVERTRKAKSVGAQSAVRSQRRSLEELVPILHRLTDRVADRLRKKDMSARTVTVRIRFGDLSAVTRSATLATPTAGTQPIVDIATQLARKVLDEYPKYEISLVGVSTSGLGIDEPHQLAFGVDGATSGGTPKEIEYEALDDSVDELRRRYGRGVIAHGSDLLSERSSFGDGLSEVMTPDERLIEAPDDGPIYRGFDGDDDVETIDISS</sequence>
<dbReference type="GO" id="GO:0006281">
    <property type="term" value="P:DNA repair"/>
    <property type="evidence" value="ECO:0007669"/>
    <property type="project" value="InterPro"/>
</dbReference>
<dbReference type="Gene3D" id="3.30.70.270">
    <property type="match status" value="1"/>
</dbReference>
<name>A0A3B0SRM9_9ZZZZ</name>
<dbReference type="Pfam" id="PF00817">
    <property type="entry name" value="IMS"/>
    <property type="match status" value="1"/>
</dbReference>
<dbReference type="GO" id="GO:0005829">
    <property type="term" value="C:cytosol"/>
    <property type="evidence" value="ECO:0007669"/>
    <property type="project" value="TreeGrafter"/>
</dbReference>
<organism evidence="4">
    <name type="scientific">hydrothermal vent metagenome</name>
    <dbReference type="NCBI Taxonomy" id="652676"/>
    <lineage>
        <taxon>unclassified sequences</taxon>
        <taxon>metagenomes</taxon>
        <taxon>ecological metagenomes</taxon>
    </lineage>
</organism>
<feature type="non-terminal residue" evidence="4">
    <location>
        <position position="1"/>
    </location>
</feature>
<dbReference type="InterPro" id="IPR017961">
    <property type="entry name" value="DNA_pol_Y-fam_little_finger"/>
</dbReference>
<dbReference type="InterPro" id="IPR024728">
    <property type="entry name" value="PolY_HhH_motif"/>
</dbReference>
<dbReference type="EC" id="2.7.7.7" evidence="4"/>
<dbReference type="InterPro" id="IPR043128">
    <property type="entry name" value="Rev_trsase/Diguanyl_cyclase"/>
</dbReference>
<dbReference type="CDD" id="cd03586">
    <property type="entry name" value="PolY_Pol_IV_kappa"/>
    <property type="match status" value="1"/>
</dbReference>
<dbReference type="InterPro" id="IPR043502">
    <property type="entry name" value="DNA/RNA_pol_sf"/>
</dbReference>
<dbReference type="Pfam" id="PF11799">
    <property type="entry name" value="IMS_C"/>
    <property type="match status" value="1"/>
</dbReference>
<keyword evidence="4" id="KW-0548">Nucleotidyltransferase</keyword>
<dbReference type="InterPro" id="IPR050116">
    <property type="entry name" value="DNA_polymerase-Y"/>
</dbReference>
<dbReference type="SUPFAM" id="SSF56672">
    <property type="entry name" value="DNA/RNA polymerases"/>
    <property type="match status" value="1"/>
</dbReference>
<proteinExistence type="inferred from homology"/>